<dbReference type="EMBL" id="JAUCMX010000184">
    <property type="protein sequence ID" value="KAK3506072.1"/>
    <property type="molecule type" value="Genomic_DNA"/>
</dbReference>
<dbReference type="Pfam" id="PF10265">
    <property type="entry name" value="Miga"/>
    <property type="match status" value="1"/>
</dbReference>
<evidence type="ECO:0000313" key="3">
    <source>
        <dbReference type="Proteomes" id="UP001274896"/>
    </source>
</evidence>
<comment type="caution">
    <text evidence="2">The sequence shown here is derived from an EMBL/GenBank/DDBJ whole genome shotgun (WGS) entry which is preliminary data.</text>
</comment>
<dbReference type="Proteomes" id="UP001274896">
    <property type="component" value="Unassembled WGS sequence"/>
</dbReference>
<keyword evidence="3" id="KW-1185">Reference proteome</keyword>
<sequence length="558" mass="63973">VVEPNLLLLPTEPHHDTSAVSLPPIAGELNRTWCDVQVQSPDSFSSQSESVNTKRDILRILRGPESRLCDTTAMYLLNHEEFSYDCNTEDWFTDIQVVEANLQLLPTEPRHDTSAVSLESSHFKDTEDRLTGIQAVVPYHELLPTTSHDEPSAFVLSVNIKMGYIRMRRGPECVACWLKTTKTCYLNHMGFPYDTRIEDCFTGIKSVSGRVTEYLCCNRMEASVIVALEDFVHTFKKVTCTYLRVTEDGQVDTDTWVTEGVYSPHSSQSNSEEGEERFSPEEVEVPFISCQLSDREVTDIGLKLPALRQAFATILSSDHNQNFLFLNGRKIVMRLAAANNQDTVRVQSAYEALIWFLRTSSNQESIAAELSGANLHFNFVDVFYELLVFGYFCNGLAPETFEGGFLQRLMAFISMWDLDVWEPAAGLYFTVLITILSSDHNQNFLFLNGKKIVMRLAAANNQVVLPDDWETTAEVIRETGRKVLGVSSGRRKEEKETWWWNEEVQDSIQRKRLAKKKWDMDRTEENRQEYKELQRRVKREVSKAKQKAYDELYTRLGH</sequence>
<reference evidence="2" key="1">
    <citation type="submission" date="2023-06" db="EMBL/GenBank/DDBJ databases">
        <title>Male Hemibagrus guttatus genome.</title>
        <authorList>
            <person name="Bian C."/>
        </authorList>
    </citation>
    <scope>NUCLEOTIDE SEQUENCE</scope>
    <source>
        <strain evidence="2">Male_cb2023</strain>
        <tissue evidence="2">Muscle</tissue>
    </source>
</reference>
<accession>A0AAE0UIJ8</accession>
<gene>
    <name evidence="2" type="ORF">QTP70_018318</name>
</gene>
<organism evidence="2 3">
    <name type="scientific">Hemibagrus guttatus</name>
    <dbReference type="NCBI Taxonomy" id="175788"/>
    <lineage>
        <taxon>Eukaryota</taxon>
        <taxon>Metazoa</taxon>
        <taxon>Chordata</taxon>
        <taxon>Craniata</taxon>
        <taxon>Vertebrata</taxon>
        <taxon>Euteleostomi</taxon>
        <taxon>Actinopterygii</taxon>
        <taxon>Neopterygii</taxon>
        <taxon>Teleostei</taxon>
        <taxon>Ostariophysi</taxon>
        <taxon>Siluriformes</taxon>
        <taxon>Bagridae</taxon>
        <taxon>Hemibagrus</taxon>
    </lineage>
</organism>
<feature type="coiled-coil region" evidence="1">
    <location>
        <begin position="513"/>
        <end position="547"/>
    </location>
</feature>
<proteinExistence type="predicted"/>
<dbReference type="InterPro" id="IPR019392">
    <property type="entry name" value="Miga"/>
</dbReference>
<evidence type="ECO:0000313" key="2">
    <source>
        <dbReference type="EMBL" id="KAK3506072.1"/>
    </source>
</evidence>
<dbReference type="GO" id="GO:0008053">
    <property type="term" value="P:mitochondrial fusion"/>
    <property type="evidence" value="ECO:0007669"/>
    <property type="project" value="InterPro"/>
</dbReference>
<evidence type="ECO:0000256" key="1">
    <source>
        <dbReference type="SAM" id="Coils"/>
    </source>
</evidence>
<feature type="non-terminal residue" evidence="2">
    <location>
        <position position="558"/>
    </location>
</feature>
<name>A0AAE0UIJ8_9TELE</name>
<dbReference type="AlphaFoldDB" id="A0AAE0UIJ8"/>
<protein>
    <submittedName>
        <fullName evidence="2">Uncharacterized protein</fullName>
    </submittedName>
</protein>
<keyword evidence="1" id="KW-0175">Coiled coil</keyword>